<dbReference type="EMBL" id="JBHUIW010000003">
    <property type="protein sequence ID" value="MFD2181349.1"/>
    <property type="molecule type" value="Genomic_DNA"/>
</dbReference>
<dbReference type="PROSITE" id="PS51462">
    <property type="entry name" value="NUDIX"/>
    <property type="match status" value="1"/>
</dbReference>
<keyword evidence="5" id="KW-1185">Reference proteome</keyword>
<evidence type="ECO:0000259" key="3">
    <source>
        <dbReference type="PROSITE" id="PS51462"/>
    </source>
</evidence>
<evidence type="ECO:0000256" key="2">
    <source>
        <dbReference type="ARBA" id="ARBA00022801"/>
    </source>
</evidence>
<name>A0ABW5AEP2_9BRAD</name>
<organism evidence="4 5">
    <name type="scientific">Rhodoplanes azumiensis</name>
    <dbReference type="NCBI Taxonomy" id="1897628"/>
    <lineage>
        <taxon>Bacteria</taxon>
        <taxon>Pseudomonadati</taxon>
        <taxon>Pseudomonadota</taxon>
        <taxon>Alphaproteobacteria</taxon>
        <taxon>Hyphomicrobiales</taxon>
        <taxon>Nitrobacteraceae</taxon>
        <taxon>Rhodoplanes</taxon>
    </lineage>
</organism>
<accession>A0ABW5AEP2</accession>
<dbReference type="InterPro" id="IPR051325">
    <property type="entry name" value="Nudix_hydrolase_domain"/>
</dbReference>
<dbReference type="SUPFAM" id="SSF55811">
    <property type="entry name" value="Nudix"/>
    <property type="match status" value="1"/>
</dbReference>
<dbReference type="PANTHER" id="PTHR21340:SF0">
    <property type="entry name" value="BIS(5'-NUCLEOSYL)-TETRAPHOSPHATASE [ASYMMETRICAL]"/>
    <property type="match status" value="1"/>
</dbReference>
<evidence type="ECO:0000313" key="5">
    <source>
        <dbReference type="Proteomes" id="UP001597314"/>
    </source>
</evidence>
<dbReference type="Gene3D" id="3.90.79.10">
    <property type="entry name" value="Nucleoside Triphosphate Pyrophosphohydrolase"/>
    <property type="match status" value="1"/>
</dbReference>
<dbReference type="InterPro" id="IPR000086">
    <property type="entry name" value="NUDIX_hydrolase_dom"/>
</dbReference>
<dbReference type="Pfam" id="PF00293">
    <property type="entry name" value="NUDIX"/>
    <property type="match status" value="1"/>
</dbReference>
<evidence type="ECO:0000313" key="4">
    <source>
        <dbReference type="EMBL" id="MFD2181349.1"/>
    </source>
</evidence>
<gene>
    <name evidence="4" type="ORF">ACFSOX_04230</name>
</gene>
<dbReference type="PROSITE" id="PS00893">
    <property type="entry name" value="NUDIX_BOX"/>
    <property type="match status" value="1"/>
</dbReference>
<dbReference type="Proteomes" id="UP001597314">
    <property type="component" value="Unassembled WGS sequence"/>
</dbReference>
<dbReference type="RefSeq" id="WP_378476535.1">
    <property type="nucleotide sequence ID" value="NZ_JBHUIW010000003.1"/>
</dbReference>
<dbReference type="InterPro" id="IPR015797">
    <property type="entry name" value="NUDIX_hydrolase-like_dom_sf"/>
</dbReference>
<proteinExistence type="predicted"/>
<comment type="cofactor">
    <cofactor evidence="1">
        <name>Mg(2+)</name>
        <dbReference type="ChEBI" id="CHEBI:18420"/>
    </cofactor>
</comment>
<dbReference type="InterPro" id="IPR020084">
    <property type="entry name" value="NUDIX_hydrolase_CS"/>
</dbReference>
<reference evidence="5" key="1">
    <citation type="journal article" date="2019" name="Int. J. Syst. Evol. Microbiol.">
        <title>The Global Catalogue of Microorganisms (GCM) 10K type strain sequencing project: providing services to taxonomists for standard genome sequencing and annotation.</title>
        <authorList>
            <consortium name="The Broad Institute Genomics Platform"/>
            <consortium name="The Broad Institute Genome Sequencing Center for Infectious Disease"/>
            <person name="Wu L."/>
            <person name="Ma J."/>
        </authorList>
    </citation>
    <scope>NUCLEOTIDE SEQUENCE [LARGE SCALE GENOMIC DNA]</scope>
    <source>
        <strain evidence="5">CGMCC 1.6774</strain>
    </source>
</reference>
<evidence type="ECO:0000256" key="1">
    <source>
        <dbReference type="ARBA" id="ARBA00001946"/>
    </source>
</evidence>
<keyword evidence="2 4" id="KW-0378">Hydrolase</keyword>
<dbReference type="PANTHER" id="PTHR21340">
    <property type="entry name" value="DIADENOSINE 5,5-P1,P4-TETRAPHOSPHATE PYROPHOSPHOHYDROLASE MUTT"/>
    <property type="match status" value="1"/>
</dbReference>
<dbReference type="GO" id="GO:0016787">
    <property type="term" value="F:hydrolase activity"/>
    <property type="evidence" value="ECO:0007669"/>
    <property type="project" value="UniProtKB-KW"/>
</dbReference>
<dbReference type="EC" id="3.6.-.-" evidence="4"/>
<comment type="caution">
    <text evidence="4">The sequence shown here is derived from an EMBL/GenBank/DDBJ whole genome shotgun (WGS) entry which is preliminary data.</text>
</comment>
<feature type="domain" description="Nudix hydrolase" evidence="3">
    <location>
        <begin position="4"/>
        <end position="130"/>
    </location>
</feature>
<protein>
    <submittedName>
        <fullName evidence="4">NUDIX hydrolase</fullName>
        <ecNumber evidence="4">3.6.-.-</ecNumber>
    </submittedName>
</protein>
<dbReference type="CDD" id="cd03673">
    <property type="entry name" value="NUDIX_Ap6A_hydrolase"/>
    <property type="match status" value="1"/>
</dbReference>
<sequence length="181" mass="19387">MARRHIVAAGGIVVRPGATPLVAVVQRRKDRVWVLPKGKLDAGEAPIDGARREVIEETGHEVAVHEFLGVISYPNRGTVKVAQFWRMVPLDAPPRPLMRDVRAVDWLPIEAAVAVLALPWEQAFLDGLAGRGLADAATPLAPADPPVAAPVTPRPIEAAAAIPLARDTGLLLRLWRGLTSP</sequence>